<sequence>MKSSKISILIKEKLKLKKVIINKQYNNIIITAIGDFFIGMNSLEKQKNIYKILMPYFLKKKIHAVTINTYTISEWNKKNFIE</sequence>
<proteinExistence type="inferred from homology"/>
<organism evidence="2 3">
    <name type="scientific">Buchnera aphidicola</name>
    <name type="common">Cinara curvipes</name>
    <dbReference type="NCBI Taxonomy" id="2518975"/>
    <lineage>
        <taxon>Bacteria</taxon>
        <taxon>Pseudomonadati</taxon>
        <taxon>Pseudomonadota</taxon>
        <taxon>Gammaproteobacteria</taxon>
        <taxon>Enterobacterales</taxon>
        <taxon>Erwiniaceae</taxon>
        <taxon>Buchnera</taxon>
    </lineage>
</organism>
<name>A0A451D6Z3_9GAMM</name>
<gene>
    <name evidence="2" type="primary">ibaG</name>
    <name evidence="2" type="ORF">BUCICURV3402_249</name>
</gene>
<dbReference type="Pfam" id="PF01722">
    <property type="entry name" value="BolA"/>
    <property type="match status" value="1"/>
</dbReference>
<evidence type="ECO:0000313" key="2">
    <source>
        <dbReference type="EMBL" id="VFP81535.1"/>
    </source>
</evidence>
<dbReference type="OrthoDB" id="9812890at2"/>
<dbReference type="AlphaFoldDB" id="A0A451D6Z3"/>
<dbReference type="Proteomes" id="UP000294344">
    <property type="component" value="Chromosome"/>
</dbReference>
<dbReference type="EMBL" id="LR217710">
    <property type="protein sequence ID" value="VFP81535.1"/>
    <property type="molecule type" value="Genomic_DNA"/>
</dbReference>
<comment type="similarity">
    <text evidence="1">Belongs to the BolA/IbaG family.</text>
</comment>
<protein>
    <submittedName>
        <fullName evidence="2">Acid stress protein IbaG</fullName>
    </submittedName>
</protein>
<dbReference type="InterPro" id="IPR036065">
    <property type="entry name" value="BolA-like_sf"/>
</dbReference>
<dbReference type="PIRSF" id="PIRSF003113">
    <property type="entry name" value="BolA"/>
    <property type="match status" value="1"/>
</dbReference>
<dbReference type="InterPro" id="IPR002634">
    <property type="entry name" value="BolA"/>
</dbReference>
<evidence type="ECO:0000256" key="1">
    <source>
        <dbReference type="RuleBase" id="RU003860"/>
    </source>
</evidence>
<dbReference type="RefSeq" id="WP_154029296.1">
    <property type="nucleotide sequence ID" value="NZ_LR217710.1"/>
</dbReference>
<accession>A0A451D6Z3</accession>
<evidence type="ECO:0000313" key="3">
    <source>
        <dbReference type="Proteomes" id="UP000294344"/>
    </source>
</evidence>
<dbReference type="Gene3D" id="3.30.300.90">
    <property type="entry name" value="BolA-like"/>
    <property type="match status" value="1"/>
</dbReference>
<reference evidence="2 3" key="1">
    <citation type="submission" date="2019-02" db="EMBL/GenBank/DDBJ databases">
        <authorList>
            <person name="Manzano-Marin A."/>
            <person name="Manzano-Marin A."/>
        </authorList>
    </citation>
    <scope>NUCLEOTIDE SEQUENCE [LARGE SCALE GENOMIC DNA]</scope>
    <source>
        <strain evidence="2 3">BuCicurvipes</strain>
    </source>
</reference>
<dbReference type="SUPFAM" id="SSF82657">
    <property type="entry name" value="BolA-like"/>
    <property type="match status" value="1"/>
</dbReference>